<dbReference type="Pfam" id="PF04172">
    <property type="entry name" value="LrgB"/>
    <property type="match status" value="1"/>
</dbReference>
<feature type="transmembrane region" description="Helical" evidence="5">
    <location>
        <begin position="65"/>
        <end position="82"/>
    </location>
</feature>
<keyword evidence="4 5" id="KW-0472">Membrane</keyword>
<dbReference type="RefSeq" id="WP_207153572.1">
    <property type="nucleotide sequence ID" value="NZ_AP024484.1"/>
</dbReference>
<evidence type="ECO:0000256" key="5">
    <source>
        <dbReference type="SAM" id="Phobius"/>
    </source>
</evidence>
<keyword evidence="3 5" id="KW-1133">Transmembrane helix</keyword>
<evidence type="ECO:0000256" key="4">
    <source>
        <dbReference type="ARBA" id="ARBA00023136"/>
    </source>
</evidence>
<name>A0ABM7NZM1_9BACT</name>
<dbReference type="PANTHER" id="PTHR30249">
    <property type="entry name" value="PUTATIVE SEROTONIN TRANSPORTER"/>
    <property type="match status" value="1"/>
</dbReference>
<feature type="transmembrane region" description="Helical" evidence="5">
    <location>
        <begin position="206"/>
        <end position="229"/>
    </location>
</feature>
<protein>
    <submittedName>
        <fullName evidence="6">Membrane protein</fullName>
    </submittedName>
</protein>
<evidence type="ECO:0000256" key="1">
    <source>
        <dbReference type="ARBA" id="ARBA00004141"/>
    </source>
</evidence>
<evidence type="ECO:0000256" key="2">
    <source>
        <dbReference type="ARBA" id="ARBA00022692"/>
    </source>
</evidence>
<evidence type="ECO:0000256" key="3">
    <source>
        <dbReference type="ARBA" id="ARBA00022989"/>
    </source>
</evidence>
<feature type="transmembrane region" description="Helical" evidence="5">
    <location>
        <begin position="94"/>
        <end position="119"/>
    </location>
</feature>
<dbReference type="Proteomes" id="UP001319045">
    <property type="component" value="Chromosome"/>
</dbReference>
<reference evidence="6 7" key="1">
    <citation type="journal article" date="2022" name="Int. J. Syst. Evol. Microbiol.">
        <title>Prevotella herbatica sp. nov., a plant polysaccharide-decomposing anaerobic bacterium isolated from a methanogenic reactor.</title>
        <authorList>
            <person name="Uek A."/>
            <person name="Tonouchi A."/>
            <person name="Kaku N."/>
            <person name="Ueki K."/>
        </authorList>
    </citation>
    <scope>NUCLEOTIDE SEQUENCE [LARGE SCALE GENOMIC DNA]</scope>
    <source>
        <strain evidence="6 7">WR041</strain>
    </source>
</reference>
<dbReference type="EMBL" id="AP024484">
    <property type="protein sequence ID" value="BCS85971.1"/>
    <property type="molecule type" value="Genomic_DNA"/>
</dbReference>
<keyword evidence="2 5" id="KW-0812">Transmembrane</keyword>
<proteinExistence type="predicted"/>
<keyword evidence="7" id="KW-1185">Reference proteome</keyword>
<evidence type="ECO:0000313" key="6">
    <source>
        <dbReference type="EMBL" id="BCS85971.1"/>
    </source>
</evidence>
<feature type="transmembrane region" description="Helical" evidence="5">
    <location>
        <begin position="144"/>
        <end position="166"/>
    </location>
</feature>
<evidence type="ECO:0000313" key="7">
    <source>
        <dbReference type="Proteomes" id="UP001319045"/>
    </source>
</evidence>
<dbReference type="InterPro" id="IPR007300">
    <property type="entry name" value="CidB/LrgB"/>
</dbReference>
<comment type="subcellular location">
    <subcellularLocation>
        <location evidence="1">Membrane</location>
        <topology evidence="1">Multi-pass membrane protein</topology>
    </subcellularLocation>
</comment>
<feature type="transmembrane region" description="Helical" evidence="5">
    <location>
        <begin position="38"/>
        <end position="59"/>
    </location>
</feature>
<dbReference type="PANTHER" id="PTHR30249:SF0">
    <property type="entry name" value="PLASTIDAL GLYCOLATE_GLYCERATE TRANSLOCATOR 1, CHLOROPLASTIC"/>
    <property type="match status" value="1"/>
</dbReference>
<gene>
    <name evidence="6" type="ORF">prwr041_18640</name>
</gene>
<organism evidence="6 7">
    <name type="scientific">Prevotella herbatica</name>
    <dbReference type="NCBI Taxonomy" id="2801997"/>
    <lineage>
        <taxon>Bacteria</taxon>
        <taxon>Pseudomonadati</taxon>
        <taxon>Bacteroidota</taxon>
        <taxon>Bacteroidia</taxon>
        <taxon>Bacteroidales</taxon>
        <taxon>Prevotellaceae</taxon>
        <taxon>Prevotella</taxon>
    </lineage>
</organism>
<accession>A0ABM7NZM1</accession>
<feature type="transmembrane region" description="Helical" evidence="5">
    <location>
        <begin position="6"/>
        <end position="26"/>
    </location>
</feature>
<sequence>MKDLFQDSVYFGVLISLSSYILGIWIRKKTRLSYMNPLLIAIIITICVLLISGVSYKSYSSNSSWISYLLTPATICLAVPLYQQMELLKKNSKAILFGILSGVLSSLVSILLLALLFSFDHNTYVTFLPKSITTAIGMGISEELGGYVSISVVVIIITGVLGNIFAEGILKLLHIEEPIAKGIAIGCSSHAVGTARAMEMGAVEGAISGLSIVVCGILTVIGASIFALFL</sequence>